<gene>
    <name evidence="3" type="ORF">EKO23_15605</name>
</gene>
<dbReference type="EMBL" id="SDKM01000023">
    <property type="protein sequence ID" value="RYP84447.1"/>
    <property type="molecule type" value="Genomic_DNA"/>
</dbReference>
<dbReference type="AlphaFoldDB" id="A0A4Q4Z967"/>
<feature type="compositionally biased region" description="Low complexity" evidence="1">
    <location>
        <begin position="69"/>
        <end position="80"/>
    </location>
</feature>
<name>A0A4Q4Z967_9ACTN</name>
<keyword evidence="2" id="KW-1133">Transmembrane helix</keyword>
<evidence type="ECO:0000256" key="2">
    <source>
        <dbReference type="SAM" id="Phobius"/>
    </source>
</evidence>
<dbReference type="Proteomes" id="UP000295198">
    <property type="component" value="Unassembled WGS sequence"/>
</dbReference>
<protein>
    <submittedName>
        <fullName evidence="3">Uncharacterized protein</fullName>
    </submittedName>
</protein>
<proteinExistence type="predicted"/>
<evidence type="ECO:0000313" key="3">
    <source>
        <dbReference type="EMBL" id="RYP84447.1"/>
    </source>
</evidence>
<dbReference type="RefSeq" id="WP_134718924.1">
    <property type="nucleotide sequence ID" value="NZ_SDKM01000023.1"/>
</dbReference>
<reference evidence="3 4" key="1">
    <citation type="submission" date="2019-01" db="EMBL/GenBank/DDBJ databases">
        <title>Nocardioides guangzhouensis sp. nov., an actinobacterium isolated from soil.</title>
        <authorList>
            <person name="Fu Y."/>
            <person name="Cai Y."/>
            <person name="Lin Z."/>
            <person name="Chen P."/>
        </authorList>
    </citation>
    <scope>NUCLEOTIDE SEQUENCE [LARGE SCALE GENOMIC DNA]</scope>
    <source>
        <strain evidence="3 4">130</strain>
    </source>
</reference>
<sequence>MSDLGYMIWFLATGLMVIVVLVVGTMKAADLFPGRDEKTDGAEPEPVPHPARTDEARDEARDEASGEDSTTPTALSTSTPHEPPPGPRP</sequence>
<keyword evidence="2" id="KW-0472">Membrane</keyword>
<comment type="caution">
    <text evidence="3">The sequence shown here is derived from an EMBL/GenBank/DDBJ whole genome shotgun (WGS) entry which is preliminary data.</text>
</comment>
<feature type="region of interest" description="Disordered" evidence="1">
    <location>
        <begin position="31"/>
        <end position="89"/>
    </location>
</feature>
<evidence type="ECO:0000313" key="4">
    <source>
        <dbReference type="Proteomes" id="UP000295198"/>
    </source>
</evidence>
<keyword evidence="4" id="KW-1185">Reference proteome</keyword>
<keyword evidence="2" id="KW-0812">Transmembrane</keyword>
<evidence type="ECO:0000256" key="1">
    <source>
        <dbReference type="SAM" id="MobiDB-lite"/>
    </source>
</evidence>
<feature type="transmembrane region" description="Helical" evidence="2">
    <location>
        <begin position="6"/>
        <end position="26"/>
    </location>
</feature>
<organism evidence="3 4">
    <name type="scientific">Nocardioides guangzhouensis</name>
    <dbReference type="NCBI Taxonomy" id="2497878"/>
    <lineage>
        <taxon>Bacteria</taxon>
        <taxon>Bacillati</taxon>
        <taxon>Actinomycetota</taxon>
        <taxon>Actinomycetes</taxon>
        <taxon>Propionibacteriales</taxon>
        <taxon>Nocardioidaceae</taxon>
        <taxon>Nocardioides</taxon>
    </lineage>
</organism>
<accession>A0A4Q4Z967</accession>
<feature type="compositionally biased region" description="Basic and acidic residues" evidence="1">
    <location>
        <begin position="51"/>
        <end position="64"/>
    </location>
</feature>